<proteinExistence type="predicted"/>
<reference evidence="1" key="1">
    <citation type="journal article" date="2014" name="Nat. Commun.">
        <title>The tobacco genome sequence and its comparison with those of tomato and potato.</title>
        <authorList>
            <person name="Sierro N."/>
            <person name="Battey J.N."/>
            <person name="Ouadi S."/>
            <person name="Bakaher N."/>
            <person name="Bovet L."/>
            <person name="Willig A."/>
            <person name="Goepfert S."/>
            <person name="Peitsch M.C."/>
            <person name="Ivanov N.V."/>
        </authorList>
    </citation>
    <scope>NUCLEOTIDE SEQUENCE [LARGE SCALE GENOMIC DNA]</scope>
</reference>
<sequence>MLQLLKDNLSKAQERMKFFVDNRRTDREFQVGDLVYLKLQPYRQTSIALRRNLKLSSKYYGPYKIFSRVGDVAYKLELPPTSRIHPVFHVSLLKKMVGDRVVVQTVLPITGDDGQFLVRPVAIIQRQLVKKNNVDAVKVLVQWSNLPLEDATWEDYQYLQTKFPGFDSNP</sequence>
<protein>
    <submittedName>
        <fullName evidence="2">Uncharacterized protein LOC142173614</fullName>
    </submittedName>
</protein>
<reference evidence="2" key="2">
    <citation type="submission" date="2025-08" db="UniProtKB">
        <authorList>
            <consortium name="RefSeq"/>
        </authorList>
    </citation>
    <scope>IDENTIFICATION</scope>
    <source>
        <tissue evidence="2">Leaf</tissue>
    </source>
</reference>
<evidence type="ECO:0000313" key="2">
    <source>
        <dbReference type="RefSeq" id="XP_075095338.1"/>
    </source>
</evidence>
<keyword evidence="1" id="KW-1185">Reference proteome</keyword>
<dbReference type="RefSeq" id="XP_075095338.1">
    <property type="nucleotide sequence ID" value="XM_075239237.1"/>
</dbReference>
<dbReference type="Proteomes" id="UP000790787">
    <property type="component" value="Chromosome 19"/>
</dbReference>
<evidence type="ECO:0000313" key="1">
    <source>
        <dbReference type="Proteomes" id="UP000790787"/>
    </source>
</evidence>
<accession>A0AC58TDM2</accession>
<gene>
    <name evidence="2" type="primary">LOC142173614</name>
</gene>
<name>A0AC58TDM2_TOBAC</name>
<organism evidence="1 2">
    <name type="scientific">Nicotiana tabacum</name>
    <name type="common">Common tobacco</name>
    <dbReference type="NCBI Taxonomy" id="4097"/>
    <lineage>
        <taxon>Eukaryota</taxon>
        <taxon>Viridiplantae</taxon>
        <taxon>Streptophyta</taxon>
        <taxon>Embryophyta</taxon>
        <taxon>Tracheophyta</taxon>
        <taxon>Spermatophyta</taxon>
        <taxon>Magnoliopsida</taxon>
        <taxon>eudicotyledons</taxon>
        <taxon>Gunneridae</taxon>
        <taxon>Pentapetalae</taxon>
        <taxon>asterids</taxon>
        <taxon>lamiids</taxon>
        <taxon>Solanales</taxon>
        <taxon>Solanaceae</taxon>
        <taxon>Nicotianoideae</taxon>
        <taxon>Nicotianeae</taxon>
        <taxon>Nicotiana</taxon>
    </lineage>
</organism>